<dbReference type="EMBL" id="JBIMZQ010000053">
    <property type="protein sequence ID" value="KAL3658586.1"/>
    <property type="molecule type" value="Genomic_DNA"/>
</dbReference>
<feature type="region of interest" description="Disordered" evidence="1">
    <location>
        <begin position="19"/>
        <end position="45"/>
    </location>
</feature>
<sequence length="75" mass="8409">MGTLRSKKDQMNGVYDAVSDARAAEPKKGGLREVPGSEYGEDEDGDRRKACHWLGRRCGGAINWLYRLPAYRHAD</sequence>
<feature type="compositionally biased region" description="Basic and acidic residues" evidence="1">
    <location>
        <begin position="22"/>
        <end position="31"/>
    </location>
</feature>
<reference evidence="2 3" key="1">
    <citation type="submission" date="2024-09" db="EMBL/GenBank/DDBJ databases">
        <title>Genome sequencing and assembly of Phytophthora oleae, isolate VK10A, causative agent of rot of olive drupes.</title>
        <authorList>
            <person name="Conti Taguali S."/>
            <person name="Riolo M."/>
            <person name="La Spada F."/>
            <person name="Cacciola S.O."/>
            <person name="Dionisio G."/>
        </authorList>
    </citation>
    <scope>NUCLEOTIDE SEQUENCE [LARGE SCALE GENOMIC DNA]</scope>
    <source>
        <strain evidence="2 3">VK10A</strain>
    </source>
</reference>
<keyword evidence="3" id="KW-1185">Reference proteome</keyword>
<organism evidence="2 3">
    <name type="scientific">Phytophthora oleae</name>
    <dbReference type="NCBI Taxonomy" id="2107226"/>
    <lineage>
        <taxon>Eukaryota</taxon>
        <taxon>Sar</taxon>
        <taxon>Stramenopiles</taxon>
        <taxon>Oomycota</taxon>
        <taxon>Peronosporomycetes</taxon>
        <taxon>Peronosporales</taxon>
        <taxon>Peronosporaceae</taxon>
        <taxon>Phytophthora</taxon>
    </lineage>
</organism>
<evidence type="ECO:0000313" key="2">
    <source>
        <dbReference type="EMBL" id="KAL3658586.1"/>
    </source>
</evidence>
<name>A0ABD3EZ20_9STRA</name>
<proteinExistence type="predicted"/>
<protein>
    <submittedName>
        <fullName evidence="2">Uncharacterized protein</fullName>
    </submittedName>
</protein>
<evidence type="ECO:0000256" key="1">
    <source>
        <dbReference type="SAM" id="MobiDB-lite"/>
    </source>
</evidence>
<evidence type="ECO:0000313" key="3">
    <source>
        <dbReference type="Proteomes" id="UP001632037"/>
    </source>
</evidence>
<gene>
    <name evidence="2" type="ORF">V7S43_016470</name>
</gene>
<dbReference type="Proteomes" id="UP001632037">
    <property type="component" value="Unassembled WGS sequence"/>
</dbReference>
<dbReference type="AlphaFoldDB" id="A0ABD3EZ20"/>
<accession>A0ABD3EZ20</accession>
<comment type="caution">
    <text evidence="2">The sequence shown here is derived from an EMBL/GenBank/DDBJ whole genome shotgun (WGS) entry which is preliminary data.</text>
</comment>